<dbReference type="GeneID" id="105994042"/>
<evidence type="ECO:0000313" key="5">
    <source>
        <dbReference type="RefSeq" id="XP_012882904.1"/>
    </source>
</evidence>
<dbReference type="InterPro" id="IPR007951">
    <property type="entry name" value="KRTAP_PMG"/>
</dbReference>
<keyword evidence="2 3" id="KW-0416">Keratin</keyword>
<comment type="similarity">
    <text evidence="3">Belongs to the PMG family.</text>
</comment>
<organism evidence="4 5">
    <name type="scientific">Dipodomys ordii</name>
    <name type="common">Ord's kangaroo rat</name>
    <dbReference type="NCBI Taxonomy" id="10020"/>
    <lineage>
        <taxon>Eukaryota</taxon>
        <taxon>Metazoa</taxon>
        <taxon>Chordata</taxon>
        <taxon>Craniata</taxon>
        <taxon>Vertebrata</taxon>
        <taxon>Euteleostomi</taxon>
        <taxon>Mammalia</taxon>
        <taxon>Eutheria</taxon>
        <taxon>Euarchontoglires</taxon>
        <taxon>Glires</taxon>
        <taxon>Rodentia</taxon>
        <taxon>Castorimorpha</taxon>
        <taxon>Heteromyidae</taxon>
        <taxon>Dipodomyinae</taxon>
        <taxon>Dipodomys</taxon>
    </lineage>
</organism>
<evidence type="ECO:0000256" key="3">
    <source>
        <dbReference type="RuleBase" id="RU369044"/>
    </source>
</evidence>
<proteinExistence type="inferred from homology"/>
<protein>
    <recommendedName>
        <fullName evidence="3">Keratin-associated protein</fullName>
    </recommendedName>
</protein>
<dbReference type="GO" id="GO:0005829">
    <property type="term" value="C:cytosol"/>
    <property type="evidence" value="ECO:0007669"/>
    <property type="project" value="UniProtKB-ARBA"/>
</dbReference>
<evidence type="ECO:0000256" key="1">
    <source>
        <dbReference type="ARBA" id="ARBA00003327"/>
    </source>
</evidence>
<reference evidence="5" key="1">
    <citation type="submission" date="2025-08" db="UniProtKB">
        <authorList>
            <consortium name="RefSeq"/>
        </authorList>
    </citation>
    <scope>IDENTIFICATION</scope>
    <source>
        <tissue evidence="5">Kidney</tissue>
    </source>
</reference>
<name>A0A1S3G3N7_DIPOR</name>
<dbReference type="Proteomes" id="UP000081671">
    <property type="component" value="Unplaced"/>
</dbReference>
<comment type="subunit">
    <text evidence="3">Interacts with hair keratins.</text>
</comment>
<dbReference type="AlphaFoldDB" id="A0A1S3G3N7"/>
<evidence type="ECO:0000313" key="4">
    <source>
        <dbReference type="Proteomes" id="UP000081671"/>
    </source>
</evidence>
<dbReference type="GO" id="GO:0045095">
    <property type="term" value="C:keratin filament"/>
    <property type="evidence" value="ECO:0007669"/>
    <property type="project" value="UniProtKB-UniRule"/>
</dbReference>
<sequence length="179" mass="18699">MSYRCCRNLSSQSLGGCVRYPGISCSNSFSRNLVHSTGFCSPRAFPPGCSLRSGCKGSSFQPSTCRTSHVVSSSGARPAHYLKASTLSSPCLSTYAGSRSCQILSCGSKSSYSLGSRSRSSYSSSYESGGCSPLSCRIRGFPSIGCKSGFSCPTSLASTRCHAACYRPLCGSGSRRSAC</sequence>
<dbReference type="Pfam" id="PF05287">
    <property type="entry name" value="PMG"/>
    <property type="match status" value="1"/>
</dbReference>
<dbReference type="RefSeq" id="XP_012882904.1">
    <property type="nucleotide sequence ID" value="XM_013027450.1"/>
</dbReference>
<keyword evidence="4" id="KW-1185">Reference proteome</keyword>
<evidence type="ECO:0000256" key="2">
    <source>
        <dbReference type="ARBA" id="ARBA00022744"/>
    </source>
</evidence>
<accession>A0A1S3G3N7</accession>
<gene>
    <name evidence="5" type="primary">LOC105994042</name>
</gene>
<dbReference type="KEGG" id="dord:105994042"/>
<dbReference type="InParanoid" id="A0A1S3G3N7"/>
<dbReference type="OrthoDB" id="9626821at2759"/>
<comment type="function">
    <text evidence="1 3">In the hair cortex, hair keratin intermediate filaments are embedded in an interfilamentous matrix, consisting of hair keratin-associated proteins (KRTAP), which are essential for the formation of a rigid and resistant hair shaft through their extensive disulfide bond cross-linking with abundant cysteine residues of hair keratins. The matrix proteins include the high-sulfur and high-glycine-tyrosine keratins.</text>
</comment>